<dbReference type="PANTHER" id="PTHR34361">
    <property type="entry name" value="OS08G0157800 PROTEIN"/>
    <property type="match status" value="1"/>
</dbReference>
<dbReference type="AlphaFoldDB" id="A0A8T0K8C2"/>
<dbReference type="PANTHER" id="PTHR34361:SF6">
    <property type="entry name" value="POX DOMAIN-CONTAINING PROTEIN"/>
    <property type="match status" value="1"/>
</dbReference>
<dbReference type="Proteomes" id="UP000743370">
    <property type="component" value="Unassembled WGS sequence"/>
</dbReference>
<protein>
    <submittedName>
        <fullName evidence="1">Uncharacterized protein</fullName>
    </submittedName>
</protein>
<sequence length="595" mass="65107">MMKNQNKHVTSLTTTRLSPLAKPFTLNRSTLKPCSNSLFSGYPFLESPKKSDFDEFGEDFSLPTYSPLGHGKQEEDSHESLFAKGSDFADSTMFNEGNQAVHGLSPCRTESASTGTVVAEGLLSNSEGTTLVDDESSSFLLFNCKVSPLKSLTTDMSSAKNTSLNHQSSKNLVENDSDVDSPCWKGTMAFCQTQIENSGSIQTNNAEKATEKHNSLNPLAPQFFPRIAYVKDDFGSSNSGSPLATNVFSGEHMLKKTVMAESPVELNTGIELQPSSNTCGKEKASNTINDPKNSYLDPALNLHCKVTQPSSKEDCSMSIGKLEAVVDADNFAERTKDPSVCKSITDAFTTKSCSPISTLASSSSRVAVVTDLLKTFEGISKSLSKSPTPDVGIVVSAIHVLSELLVQTSMDGVGSNNEHGHDEIMIQQIINNLNDFSTKRCVQRIPTLQSTPADNPFCHNRSLELPKGLEMTSIENLNDPNKLYPQNDYTKKKTVFKMFGQSGKSFLAPSSDKGHEIAQLQVIRRSLGKTLDFDKHMHPEALLFLNLWLDSEAERCFSKYETYHCLMEAGLDVNCTTVAVFPSPIKSYHSLFLLL</sequence>
<reference evidence="1 2" key="1">
    <citation type="submission" date="2020-05" db="EMBL/GenBank/DDBJ databases">
        <title>Vigna angularis (adzuki bean) Var. LongXiaoDou No. 4 denovo assembly.</title>
        <authorList>
            <person name="Xiang H."/>
        </authorList>
    </citation>
    <scope>NUCLEOTIDE SEQUENCE [LARGE SCALE GENOMIC DNA]</scope>
    <source>
        <tissue evidence="1">Leaf</tissue>
    </source>
</reference>
<accession>A0A8T0K8C2</accession>
<proteinExistence type="predicted"/>
<organism evidence="1 2">
    <name type="scientific">Phaseolus angularis</name>
    <name type="common">Azuki bean</name>
    <name type="synonym">Vigna angularis</name>
    <dbReference type="NCBI Taxonomy" id="3914"/>
    <lineage>
        <taxon>Eukaryota</taxon>
        <taxon>Viridiplantae</taxon>
        <taxon>Streptophyta</taxon>
        <taxon>Embryophyta</taxon>
        <taxon>Tracheophyta</taxon>
        <taxon>Spermatophyta</taxon>
        <taxon>Magnoliopsida</taxon>
        <taxon>eudicotyledons</taxon>
        <taxon>Gunneridae</taxon>
        <taxon>Pentapetalae</taxon>
        <taxon>rosids</taxon>
        <taxon>fabids</taxon>
        <taxon>Fabales</taxon>
        <taxon>Fabaceae</taxon>
        <taxon>Papilionoideae</taxon>
        <taxon>50 kb inversion clade</taxon>
        <taxon>NPAAA clade</taxon>
        <taxon>indigoferoid/millettioid clade</taxon>
        <taxon>Phaseoleae</taxon>
        <taxon>Vigna</taxon>
    </lineage>
</organism>
<evidence type="ECO:0000313" key="1">
    <source>
        <dbReference type="EMBL" id="KAG2395950.1"/>
    </source>
</evidence>
<evidence type="ECO:0000313" key="2">
    <source>
        <dbReference type="Proteomes" id="UP000743370"/>
    </source>
</evidence>
<gene>
    <name evidence="1" type="ORF">HKW66_Vig0066740</name>
</gene>
<comment type="caution">
    <text evidence="1">The sequence shown here is derived from an EMBL/GenBank/DDBJ whole genome shotgun (WGS) entry which is preliminary data.</text>
</comment>
<name>A0A8T0K8C2_PHAAN</name>
<dbReference type="EMBL" id="JABFOF010000006">
    <property type="protein sequence ID" value="KAG2395950.1"/>
    <property type="molecule type" value="Genomic_DNA"/>
</dbReference>